<feature type="transmembrane region" description="Helical" evidence="1">
    <location>
        <begin position="6"/>
        <end position="27"/>
    </location>
</feature>
<gene>
    <name evidence="3" type="ORF">I6N95_06655</name>
</gene>
<keyword evidence="1" id="KW-0812">Transmembrane</keyword>
<dbReference type="Gene3D" id="3.40.50.1820">
    <property type="entry name" value="alpha/beta hydrolase"/>
    <property type="match status" value="1"/>
</dbReference>
<dbReference type="InterPro" id="IPR029058">
    <property type="entry name" value="AB_hydrolase_fold"/>
</dbReference>
<protein>
    <submittedName>
        <fullName evidence="3">Alpha/beta hydrolase</fullName>
    </submittedName>
</protein>
<organism evidence="3 4">
    <name type="scientific">Vagococcus allomyrinae</name>
    <dbReference type="NCBI Taxonomy" id="2794353"/>
    <lineage>
        <taxon>Bacteria</taxon>
        <taxon>Bacillati</taxon>
        <taxon>Bacillota</taxon>
        <taxon>Bacilli</taxon>
        <taxon>Lactobacillales</taxon>
        <taxon>Enterococcaceae</taxon>
        <taxon>Vagococcus</taxon>
    </lineage>
</organism>
<keyword evidence="4" id="KW-1185">Reference proteome</keyword>
<dbReference type="InterPro" id="IPR022742">
    <property type="entry name" value="Hydrolase_4"/>
</dbReference>
<dbReference type="Pfam" id="PF12146">
    <property type="entry name" value="Hydrolase_4"/>
    <property type="match status" value="1"/>
</dbReference>
<dbReference type="EMBL" id="JAEEGA010000003">
    <property type="protein sequence ID" value="MBP1040678.1"/>
    <property type="molecule type" value="Genomic_DNA"/>
</dbReference>
<keyword evidence="3" id="KW-0378">Hydrolase</keyword>
<proteinExistence type="predicted"/>
<keyword evidence="1" id="KW-0472">Membrane</keyword>
<dbReference type="GO" id="GO:0016787">
    <property type="term" value="F:hydrolase activity"/>
    <property type="evidence" value="ECO:0007669"/>
    <property type="project" value="UniProtKB-KW"/>
</dbReference>
<sequence>MKLILVILVLVAFIISGILFFIANFLFKGVLDRENNWFKDVAHGQVNSDLDADHGTELQEREATLLAIGESYWHQGEKVHITSFDGLKLEGRLIKAQKPTDKWVICFHGYRTNGKTDNGYIASHLTTQGYHCLIVDQRAHGNSQGRYLTMGWLERHDVLSWTDFLVTQKAPEDIIWFGDSMGAATVLMASGESVPDVVHGIIADCGYSSLPDLFHYLLTSAFKVPSWIPILPFFNVIVKRKLGFSIYEASAYEQLKHNFLPILFIHGEADTFVPLSMSQKNMSATQGEKELLIVKDAPHFSAVLFDPAVYFQTIDHFLHKITN</sequence>
<dbReference type="SUPFAM" id="SSF53474">
    <property type="entry name" value="alpha/beta-Hydrolases"/>
    <property type="match status" value="1"/>
</dbReference>
<evidence type="ECO:0000313" key="3">
    <source>
        <dbReference type="EMBL" id="MBP1040678.1"/>
    </source>
</evidence>
<dbReference type="PANTHER" id="PTHR43358:SF4">
    <property type="entry name" value="ALPHA_BETA HYDROLASE FOLD-1 DOMAIN-CONTAINING PROTEIN"/>
    <property type="match status" value="1"/>
</dbReference>
<comment type="caution">
    <text evidence="3">The sequence shown here is derived from an EMBL/GenBank/DDBJ whole genome shotgun (WGS) entry which is preliminary data.</text>
</comment>
<keyword evidence="1" id="KW-1133">Transmembrane helix</keyword>
<dbReference type="PANTHER" id="PTHR43358">
    <property type="entry name" value="ALPHA/BETA-HYDROLASE"/>
    <property type="match status" value="1"/>
</dbReference>
<accession>A0A940SVT9</accession>
<dbReference type="RefSeq" id="WP_209525917.1">
    <property type="nucleotide sequence ID" value="NZ_JAEEGA010000003.1"/>
</dbReference>
<dbReference type="AlphaFoldDB" id="A0A940SVT9"/>
<dbReference type="InterPro" id="IPR052920">
    <property type="entry name" value="DNA-binding_regulatory"/>
</dbReference>
<evidence type="ECO:0000313" key="4">
    <source>
        <dbReference type="Proteomes" id="UP000674938"/>
    </source>
</evidence>
<evidence type="ECO:0000256" key="1">
    <source>
        <dbReference type="SAM" id="Phobius"/>
    </source>
</evidence>
<reference evidence="3" key="1">
    <citation type="submission" date="2020-12" db="EMBL/GenBank/DDBJ databases">
        <title>Vagococcus allomyrinae sp. nov. and Enterococcus lavae sp. nov., isolated from the larvae of Allomyrina dichotoma.</title>
        <authorList>
            <person name="Lee S.D."/>
        </authorList>
    </citation>
    <scope>NUCLEOTIDE SEQUENCE</scope>
    <source>
        <strain evidence="3">BWB3-3</strain>
    </source>
</reference>
<feature type="domain" description="Serine aminopeptidase S33" evidence="2">
    <location>
        <begin position="100"/>
        <end position="203"/>
    </location>
</feature>
<name>A0A940SVT9_9ENTE</name>
<dbReference type="Proteomes" id="UP000674938">
    <property type="component" value="Unassembled WGS sequence"/>
</dbReference>
<evidence type="ECO:0000259" key="2">
    <source>
        <dbReference type="Pfam" id="PF12146"/>
    </source>
</evidence>